<evidence type="ECO:0000259" key="7">
    <source>
        <dbReference type="Pfam" id="PF17917"/>
    </source>
</evidence>
<evidence type="ECO:0000256" key="3">
    <source>
        <dbReference type="ARBA" id="ARBA00022722"/>
    </source>
</evidence>
<name>A0A438GSJ7_VITVI</name>
<evidence type="ECO:0000256" key="5">
    <source>
        <dbReference type="ARBA" id="ARBA00022801"/>
    </source>
</evidence>
<evidence type="ECO:0000313" key="9">
    <source>
        <dbReference type="Proteomes" id="UP000288805"/>
    </source>
</evidence>
<organism evidence="8 9">
    <name type="scientific">Vitis vinifera</name>
    <name type="common">Grape</name>
    <dbReference type="NCBI Taxonomy" id="29760"/>
    <lineage>
        <taxon>Eukaryota</taxon>
        <taxon>Viridiplantae</taxon>
        <taxon>Streptophyta</taxon>
        <taxon>Embryophyta</taxon>
        <taxon>Tracheophyta</taxon>
        <taxon>Spermatophyta</taxon>
        <taxon>Magnoliopsida</taxon>
        <taxon>eudicotyledons</taxon>
        <taxon>Gunneridae</taxon>
        <taxon>Pentapetalae</taxon>
        <taxon>rosids</taxon>
        <taxon>Vitales</taxon>
        <taxon>Vitaceae</taxon>
        <taxon>Viteae</taxon>
        <taxon>Vitis</taxon>
    </lineage>
</organism>
<dbReference type="GO" id="GO:0016787">
    <property type="term" value="F:hydrolase activity"/>
    <property type="evidence" value="ECO:0007669"/>
    <property type="project" value="UniProtKB-KW"/>
</dbReference>
<dbReference type="Pfam" id="PF17917">
    <property type="entry name" value="RT_RNaseH"/>
    <property type="match status" value="1"/>
</dbReference>
<evidence type="ECO:0000256" key="4">
    <source>
        <dbReference type="ARBA" id="ARBA00022759"/>
    </source>
</evidence>
<dbReference type="InterPro" id="IPR043502">
    <property type="entry name" value="DNA/RNA_pol_sf"/>
</dbReference>
<keyword evidence="4" id="KW-0255">Endonuclease</keyword>
<evidence type="ECO:0000256" key="6">
    <source>
        <dbReference type="ARBA" id="ARBA00022918"/>
    </source>
</evidence>
<dbReference type="Proteomes" id="UP000288805">
    <property type="component" value="Unassembled WGS sequence"/>
</dbReference>
<dbReference type="InterPro" id="IPR043128">
    <property type="entry name" value="Rev_trsase/Diguanyl_cyclase"/>
</dbReference>
<feature type="domain" description="Reverse transcriptase RNase H-like" evidence="7">
    <location>
        <begin position="122"/>
        <end position="167"/>
    </location>
</feature>
<gene>
    <name evidence="8" type="ORF">CK203_053896</name>
</gene>
<sequence>MLNAFTAPEEDIKSETPTTVNLFQLLHAIRAKTSTRVNPLQLLNAIRAETHKGLMYVDLAMGSPNPHQEGIAETKGKSFYVKKEKCEFTQIKIKFLGHLVSKKHIRMDGSKWQQSKIGLPSQRHSMEFESRKLDAVEQRYSMHEKNMIVVIHYLETWKHYLMGTKFMGYQFIFVVVDKFSKNVVFTLAPHECPTEKATRLFFSNVVKYFGILKDIVSDTNSQFKQVLGGVVKMMGT</sequence>
<accession>A0A438GSJ7</accession>
<dbReference type="SUPFAM" id="SSF56672">
    <property type="entry name" value="DNA/RNA polymerases"/>
    <property type="match status" value="1"/>
</dbReference>
<dbReference type="PANTHER" id="PTHR37984">
    <property type="entry name" value="PROTEIN CBG26694"/>
    <property type="match status" value="1"/>
</dbReference>
<dbReference type="AlphaFoldDB" id="A0A438GSJ7"/>
<dbReference type="InterPro" id="IPR050951">
    <property type="entry name" value="Retrovirus_Pol_polyprotein"/>
</dbReference>
<keyword evidence="1" id="KW-0808">Transferase</keyword>
<dbReference type="SUPFAM" id="SSF53098">
    <property type="entry name" value="Ribonuclease H-like"/>
    <property type="match status" value="1"/>
</dbReference>
<dbReference type="Gene3D" id="3.30.420.10">
    <property type="entry name" value="Ribonuclease H-like superfamily/Ribonuclease H"/>
    <property type="match status" value="1"/>
</dbReference>
<reference evidence="8 9" key="1">
    <citation type="journal article" date="2018" name="PLoS Genet.">
        <title>Population sequencing reveals clonal diversity and ancestral inbreeding in the grapevine cultivar Chardonnay.</title>
        <authorList>
            <person name="Roach M.J."/>
            <person name="Johnson D.L."/>
            <person name="Bohlmann J."/>
            <person name="van Vuuren H.J."/>
            <person name="Jones S.J."/>
            <person name="Pretorius I.S."/>
            <person name="Schmidt S.A."/>
            <person name="Borneman A.R."/>
        </authorList>
    </citation>
    <scope>NUCLEOTIDE SEQUENCE [LARGE SCALE GENOMIC DNA]</scope>
    <source>
        <strain evidence="9">cv. Chardonnay</strain>
        <tissue evidence="8">Leaf</tissue>
    </source>
</reference>
<evidence type="ECO:0000313" key="8">
    <source>
        <dbReference type="EMBL" id="RVW75165.1"/>
    </source>
</evidence>
<proteinExistence type="predicted"/>
<protein>
    <recommendedName>
        <fullName evidence="7">Reverse transcriptase RNase H-like domain-containing protein</fullName>
    </recommendedName>
</protein>
<dbReference type="GO" id="GO:0004519">
    <property type="term" value="F:endonuclease activity"/>
    <property type="evidence" value="ECO:0007669"/>
    <property type="project" value="UniProtKB-KW"/>
</dbReference>
<evidence type="ECO:0000256" key="2">
    <source>
        <dbReference type="ARBA" id="ARBA00022695"/>
    </source>
</evidence>
<keyword evidence="2" id="KW-0548">Nucleotidyltransferase</keyword>
<dbReference type="Gene3D" id="3.30.70.270">
    <property type="match status" value="1"/>
</dbReference>
<dbReference type="EMBL" id="QGNW01000356">
    <property type="protein sequence ID" value="RVW75165.1"/>
    <property type="molecule type" value="Genomic_DNA"/>
</dbReference>
<dbReference type="InterPro" id="IPR036397">
    <property type="entry name" value="RNaseH_sf"/>
</dbReference>
<dbReference type="InterPro" id="IPR012337">
    <property type="entry name" value="RNaseH-like_sf"/>
</dbReference>
<dbReference type="GO" id="GO:0003676">
    <property type="term" value="F:nucleic acid binding"/>
    <property type="evidence" value="ECO:0007669"/>
    <property type="project" value="InterPro"/>
</dbReference>
<keyword evidence="5" id="KW-0378">Hydrolase</keyword>
<comment type="caution">
    <text evidence="8">The sequence shown here is derived from an EMBL/GenBank/DDBJ whole genome shotgun (WGS) entry which is preliminary data.</text>
</comment>
<dbReference type="GO" id="GO:0003964">
    <property type="term" value="F:RNA-directed DNA polymerase activity"/>
    <property type="evidence" value="ECO:0007669"/>
    <property type="project" value="UniProtKB-KW"/>
</dbReference>
<keyword evidence="3" id="KW-0540">Nuclease</keyword>
<dbReference type="InterPro" id="IPR041373">
    <property type="entry name" value="RT_RNaseH"/>
</dbReference>
<keyword evidence="6" id="KW-0695">RNA-directed DNA polymerase</keyword>
<dbReference type="PANTHER" id="PTHR37984:SF5">
    <property type="entry name" value="PROTEIN NYNRIN-LIKE"/>
    <property type="match status" value="1"/>
</dbReference>
<evidence type="ECO:0000256" key="1">
    <source>
        <dbReference type="ARBA" id="ARBA00022679"/>
    </source>
</evidence>